<proteinExistence type="predicted"/>
<evidence type="ECO:0000256" key="2">
    <source>
        <dbReference type="SAM" id="SignalP"/>
    </source>
</evidence>
<keyword evidence="5" id="KW-1185">Reference proteome</keyword>
<reference evidence="4" key="1">
    <citation type="journal article" date="2020" name="Stud. Mycol.">
        <title>101 Dothideomycetes genomes: a test case for predicting lifestyles and emergence of pathogens.</title>
        <authorList>
            <person name="Haridas S."/>
            <person name="Albert R."/>
            <person name="Binder M."/>
            <person name="Bloem J."/>
            <person name="Labutti K."/>
            <person name="Salamov A."/>
            <person name="Andreopoulos B."/>
            <person name="Baker S."/>
            <person name="Barry K."/>
            <person name="Bills G."/>
            <person name="Bluhm B."/>
            <person name="Cannon C."/>
            <person name="Castanera R."/>
            <person name="Culley D."/>
            <person name="Daum C."/>
            <person name="Ezra D."/>
            <person name="Gonzalez J."/>
            <person name="Henrissat B."/>
            <person name="Kuo A."/>
            <person name="Liang C."/>
            <person name="Lipzen A."/>
            <person name="Lutzoni F."/>
            <person name="Magnuson J."/>
            <person name="Mondo S."/>
            <person name="Nolan M."/>
            <person name="Ohm R."/>
            <person name="Pangilinan J."/>
            <person name="Park H.-J."/>
            <person name="Ramirez L."/>
            <person name="Alfaro M."/>
            <person name="Sun H."/>
            <person name="Tritt A."/>
            <person name="Yoshinaga Y."/>
            <person name="Zwiers L.-H."/>
            <person name="Turgeon B."/>
            <person name="Goodwin S."/>
            <person name="Spatafora J."/>
            <person name="Crous P."/>
            <person name="Grigoriev I."/>
        </authorList>
    </citation>
    <scope>NUCLEOTIDE SEQUENCE</scope>
    <source>
        <strain evidence="4">HMLAC05119</strain>
    </source>
</reference>
<protein>
    <submittedName>
        <fullName evidence="4">CAP domain-containing protein</fullName>
    </submittedName>
</protein>
<dbReference type="PRINTS" id="PR00837">
    <property type="entry name" value="V5TPXLIKE"/>
</dbReference>
<gene>
    <name evidence="4" type="ORF">BDU57DRAFT_514286</name>
</gene>
<dbReference type="SMART" id="SM00198">
    <property type="entry name" value="SCP"/>
    <property type="match status" value="1"/>
</dbReference>
<evidence type="ECO:0000259" key="3">
    <source>
        <dbReference type="SMART" id="SM00198"/>
    </source>
</evidence>
<feature type="signal peptide" evidence="2">
    <location>
        <begin position="1"/>
        <end position="17"/>
    </location>
</feature>
<dbReference type="CDD" id="cd05380">
    <property type="entry name" value="CAP_euk"/>
    <property type="match status" value="1"/>
</dbReference>
<feature type="region of interest" description="Disordered" evidence="1">
    <location>
        <begin position="155"/>
        <end position="174"/>
    </location>
</feature>
<dbReference type="InterPro" id="IPR035940">
    <property type="entry name" value="CAP_sf"/>
</dbReference>
<accession>A0A6A5QSN5</accession>
<dbReference type="AlphaFoldDB" id="A0A6A5QSN5"/>
<dbReference type="SUPFAM" id="SSF55797">
    <property type="entry name" value="PR-1-like"/>
    <property type="match status" value="1"/>
</dbReference>
<name>A0A6A5QSN5_AMPQU</name>
<organism evidence="4 5">
    <name type="scientific">Ampelomyces quisqualis</name>
    <name type="common">Powdery mildew agent</name>
    <dbReference type="NCBI Taxonomy" id="50730"/>
    <lineage>
        <taxon>Eukaryota</taxon>
        <taxon>Fungi</taxon>
        <taxon>Dikarya</taxon>
        <taxon>Ascomycota</taxon>
        <taxon>Pezizomycotina</taxon>
        <taxon>Dothideomycetes</taxon>
        <taxon>Pleosporomycetidae</taxon>
        <taxon>Pleosporales</taxon>
        <taxon>Pleosporineae</taxon>
        <taxon>Phaeosphaeriaceae</taxon>
        <taxon>Ampelomyces</taxon>
    </lineage>
</organism>
<dbReference type="Pfam" id="PF00188">
    <property type="entry name" value="CAP"/>
    <property type="match status" value="1"/>
</dbReference>
<dbReference type="PANTHER" id="PTHR10334">
    <property type="entry name" value="CYSTEINE-RICH SECRETORY PROTEIN-RELATED"/>
    <property type="match status" value="1"/>
</dbReference>
<feature type="domain" description="SCP" evidence="3">
    <location>
        <begin position="187"/>
        <end position="334"/>
    </location>
</feature>
<dbReference type="InterPro" id="IPR001283">
    <property type="entry name" value="CRISP-related"/>
</dbReference>
<sequence length="354" mass="36075">MRNSALLASALAVAASAMPQLDKRATITRVRTEFTYATVTVVVFVTASPDQATPTSTFAGISLSLLPSSGAQSQPPIQTSSPIAGSLSLSVISSSGPGPILSPLPTSVVVSVGPGSSTVVAITPSVVVSSASSATSVASSAAPVLTPSAAAVSSSTAPVASPSPAPGSIGPDHVSGPQQAFLAAGADYENAILYHHNAARANHGAGPLTWDTACEDAARYVAQTCNFVHSNPPGVNQGQNLFTVSGQYFNVTAGITESWYKSELQAMLPYFGEPSLSDDVFHQVGHLTQVLWKGTTGVGCVSLDCGSRMIVNGRSSNLNKFTVCNYSPQGNIATLYAANVGFPISTTNLGSWAD</sequence>
<dbReference type="Proteomes" id="UP000800096">
    <property type="component" value="Unassembled WGS sequence"/>
</dbReference>
<dbReference type="OrthoDB" id="337038at2759"/>
<dbReference type="InterPro" id="IPR014044">
    <property type="entry name" value="CAP_dom"/>
</dbReference>
<dbReference type="Gene3D" id="3.40.33.10">
    <property type="entry name" value="CAP"/>
    <property type="match status" value="1"/>
</dbReference>
<evidence type="ECO:0000256" key="1">
    <source>
        <dbReference type="SAM" id="MobiDB-lite"/>
    </source>
</evidence>
<keyword evidence="2" id="KW-0732">Signal</keyword>
<evidence type="ECO:0000313" key="4">
    <source>
        <dbReference type="EMBL" id="KAF1917820.1"/>
    </source>
</evidence>
<dbReference type="EMBL" id="ML979134">
    <property type="protein sequence ID" value="KAF1917820.1"/>
    <property type="molecule type" value="Genomic_DNA"/>
</dbReference>
<feature type="chain" id="PRO_5025599144" evidence="2">
    <location>
        <begin position="18"/>
        <end position="354"/>
    </location>
</feature>
<evidence type="ECO:0000313" key="5">
    <source>
        <dbReference type="Proteomes" id="UP000800096"/>
    </source>
</evidence>